<proteinExistence type="predicted"/>
<organism evidence="1 2">
    <name type="scientific">Trichinella britovi</name>
    <name type="common">Parasitic roundworm</name>
    <dbReference type="NCBI Taxonomy" id="45882"/>
    <lineage>
        <taxon>Eukaryota</taxon>
        <taxon>Metazoa</taxon>
        <taxon>Ecdysozoa</taxon>
        <taxon>Nematoda</taxon>
        <taxon>Enoplea</taxon>
        <taxon>Dorylaimia</taxon>
        <taxon>Trichinellida</taxon>
        <taxon>Trichinellidae</taxon>
        <taxon>Trichinella</taxon>
    </lineage>
</organism>
<comment type="caution">
    <text evidence="1">The sequence shown here is derived from an EMBL/GenBank/DDBJ whole genome shotgun (WGS) entry which is preliminary data.</text>
</comment>
<sequence>MLHNAIEYFHLNFQPKHQYDMDRKIFAHELKRAGHKSSLSLLVVRYYPSEMELRSVEKIKVMD</sequence>
<dbReference type="Proteomes" id="UP000054653">
    <property type="component" value="Unassembled WGS sequence"/>
</dbReference>
<protein>
    <submittedName>
        <fullName evidence="1">Uncharacterized protein</fullName>
    </submittedName>
</protein>
<evidence type="ECO:0000313" key="1">
    <source>
        <dbReference type="EMBL" id="KRY52943.1"/>
    </source>
</evidence>
<accession>A0A0V1CUT7</accession>
<keyword evidence="2" id="KW-1185">Reference proteome</keyword>
<dbReference type="EMBL" id="JYDI01000095">
    <property type="protein sequence ID" value="KRY52943.1"/>
    <property type="molecule type" value="Genomic_DNA"/>
</dbReference>
<evidence type="ECO:0000313" key="2">
    <source>
        <dbReference type="Proteomes" id="UP000054653"/>
    </source>
</evidence>
<gene>
    <name evidence="1" type="ORF">T03_7687</name>
</gene>
<name>A0A0V1CUT7_TRIBR</name>
<dbReference type="AlphaFoldDB" id="A0A0V1CUT7"/>
<reference evidence="1 2" key="1">
    <citation type="submission" date="2015-01" db="EMBL/GenBank/DDBJ databases">
        <title>Evolution of Trichinella species and genotypes.</title>
        <authorList>
            <person name="Korhonen P.K."/>
            <person name="Edoardo P."/>
            <person name="Giuseppe L.R."/>
            <person name="Gasser R.B."/>
        </authorList>
    </citation>
    <scope>NUCLEOTIDE SEQUENCE [LARGE SCALE GENOMIC DNA]</scope>
    <source>
        <strain evidence="1">ISS120</strain>
    </source>
</reference>